<accession>A7IV70</accession>
<organism evidence="2 3">
    <name type="scientific">Paramecium bursaria Chlorella virus MT325</name>
    <name type="common">PBCV-MT325</name>
    <dbReference type="NCBI Taxonomy" id="346932"/>
    <lineage>
        <taxon>Viruses</taxon>
        <taxon>Varidnaviria</taxon>
        <taxon>Bamfordvirae</taxon>
        <taxon>Nucleocytoviricota</taxon>
        <taxon>Megaviricetes</taxon>
        <taxon>Algavirales</taxon>
        <taxon>Phycodnaviridae</taxon>
        <taxon>Chlorovirus</taxon>
        <taxon>Chlorovirus conductrix</taxon>
        <taxon>Paramecium bursaria Chlorella virus A1</taxon>
    </lineage>
</organism>
<feature type="region of interest" description="Disordered" evidence="1">
    <location>
        <begin position="192"/>
        <end position="230"/>
    </location>
</feature>
<evidence type="ECO:0000256" key="1">
    <source>
        <dbReference type="SAM" id="MobiDB-lite"/>
    </source>
</evidence>
<dbReference type="Proteomes" id="UP000246715">
    <property type="component" value="Segment"/>
</dbReference>
<protein>
    <submittedName>
        <fullName evidence="2">Uncharacterized protein M690R</fullName>
    </submittedName>
</protein>
<reference evidence="2 3" key="1">
    <citation type="journal article" date="2007" name="Virology">
        <title>Sequence and annotation of the 314-kb MT325 and the 321-kb FR483 viruses that infect Chlorella Pbi.</title>
        <authorList>
            <person name="Fitzgerald L.A."/>
            <person name="Graves M.V."/>
            <person name="Li X."/>
            <person name="Feldblyum T."/>
            <person name="Hartigan J."/>
            <person name="Van Etten J.L."/>
        </authorList>
    </citation>
    <scope>NUCLEOTIDE SEQUENCE [LARGE SCALE GENOMIC DNA]</scope>
    <source>
        <strain evidence="2 3">MT325</strain>
    </source>
</reference>
<sequence length="230" mass="25408">MGCFSISKSKAAYIAEPNYGKKAQIMLVSAQKKERKVGCCFGRVKFWKKAVKSYDTYLRCMAVHLFKETNHRDLQQMVAVCSNGRAITGYKRNLVMRIIRKKRTYKPKHVMCPGLITPAQWAMWIRMCNSSDPIEYHLQYMGLVPYMTALEQNIAVSAASKSAVSITNTNTNTNTGPSVNVTGPTTTINPTISANPVMNSNPVVTTTPTLTNGPSRSLPPLHPGSGWSSD</sequence>
<evidence type="ECO:0000313" key="3">
    <source>
        <dbReference type="Proteomes" id="UP000246715"/>
    </source>
</evidence>
<dbReference type="EMBL" id="DQ491001">
    <property type="protein sequence ID" value="ABT14244.1"/>
    <property type="molecule type" value="Genomic_DNA"/>
</dbReference>
<gene>
    <name evidence="2" type="primary">M690R</name>
    <name evidence="2" type="ORF">MT325_M690R</name>
</gene>
<organismHost>
    <name type="scientific">Paramecium bursaria</name>
    <dbReference type="NCBI Taxonomy" id="74790"/>
</organismHost>
<evidence type="ECO:0000313" key="2">
    <source>
        <dbReference type="EMBL" id="ABT14244.1"/>
    </source>
</evidence>
<feature type="compositionally biased region" description="Low complexity" evidence="1">
    <location>
        <begin position="195"/>
        <end position="214"/>
    </location>
</feature>
<proteinExistence type="predicted"/>
<name>A7IV70_PBCVM</name>